<dbReference type="InterPro" id="IPR018946">
    <property type="entry name" value="PhoD-like_MPP"/>
</dbReference>
<reference evidence="2 3" key="1">
    <citation type="submission" date="2019-07" db="EMBL/GenBank/DDBJ databases">
        <title>Whole genome shotgun sequence of Myxococcus fulvus NBRC 100333.</title>
        <authorList>
            <person name="Hosoyama A."/>
            <person name="Uohara A."/>
            <person name="Ohji S."/>
            <person name="Ichikawa N."/>
        </authorList>
    </citation>
    <scope>NUCLEOTIDE SEQUENCE [LARGE SCALE GENOMIC DNA]</scope>
    <source>
        <strain evidence="2 3">NBRC 100333</strain>
    </source>
</reference>
<name>A0A511TAY4_MYXFU</name>
<dbReference type="PANTHER" id="PTHR46689">
    <property type="entry name" value="MEMBRANE PROTEIN, PUTATIVE-RELATED"/>
    <property type="match status" value="1"/>
</dbReference>
<dbReference type="EMBL" id="BJXR01000046">
    <property type="protein sequence ID" value="GEN11335.1"/>
    <property type="molecule type" value="Genomic_DNA"/>
</dbReference>
<sequence>MNPGLTALTHLEGAWMKKLLGPMLYTTTQPSQDQWSFFVNLYLSADAADAARLPRLRLRASEGTVLPDTVVAPPRLVADFSALEGRAAGLLWRWEVTLAREDKARRVTYRFEPVDAGEALEEVDFSAPHQPPRPWSQDSLGTVVVPAKGALPKAAFFSCNGASDAKTWSSVMRMKRPFGCWMDMLAQHEEPTEGGFELLMGGGDQVYADSLLDHEPLVEFRKRELEQKLNRDFGPPKGFHEQMLARYVELYCERWGGSAGIAPMLARVPGLFTWDDHDIFDGWGSHESLQSCEWFESIYSAAALAFEAFQLGALRGSEKPTRRRPCEGHYLQSVRFAGAECDVDVLALDLRSGRTYRRQTNGKMAHEVMSAEQWHTLDAWRQEHARRGAGKPRHVLVLSSVPLVHLRFGPSVETLGGDTELHDDMLDQWESVAHRGERIRLMVDLLQLAKASCCAVTVVSGDVHVGARGLIRSRNPEHVPAGLAEAAIEQVTSSGIVHPPPSMLQFMGMRMLAEESVDDLPSYMQTEMLPVGKSRYLRERNWLSLRVEPARSKTSRPKLWLRWEAEHTALSMQVVVEPPPLATMTGA</sequence>
<feature type="domain" description="PhoD-like phosphatase" evidence="1">
    <location>
        <begin position="180"/>
        <end position="310"/>
    </location>
</feature>
<dbReference type="Gene3D" id="3.60.21.70">
    <property type="entry name" value="PhoD-like phosphatase"/>
    <property type="match status" value="1"/>
</dbReference>
<dbReference type="SUPFAM" id="SSF56300">
    <property type="entry name" value="Metallo-dependent phosphatases"/>
    <property type="match status" value="1"/>
</dbReference>
<dbReference type="PANTHER" id="PTHR46689:SF1">
    <property type="entry name" value="PHOD-LIKE PHOSPHATASE DOMAIN-CONTAINING PROTEIN"/>
    <property type="match status" value="1"/>
</dbReference>
<dbReference type="CDD" id="cd07389">
    <property type="entry name" value="MPP_PhoD"/>
    <property type="match status" value="1"/>
</dbReference>
<evidence type="ECO:0000313" key="2">
    <source>
        <dbReference type="EMBL" id="GEN11335.1"/>
    </source>
</evidence>
<dbReference type="STRING" id="1334629.MFUL124B02_00040"/>
<evidence type="ECO:0000313" key="3">
    <source>
        <dbReference type="Proteomes" id="UP000321514"/>
    </source>
</evidence>
<comment type="caution">
    <text evidence="2">The sequence shown here is derived from an EMBL/GenBank/DDBJ whole genome shotgun (WGS) entry which is preliminary data.</text>
</comment>
<dbReference type="Pfam" id="PF19050">
    <property type="entry name" value="PhoD_2"/>
    <property type="match status" value="1"/>
</dbReference>
<dbReference type="InterPro" id="IPR038607">
    <property type="entry name" value="PhoD-like_sf"/>
</dbReference>
<accession>A0A511TAY4</accession>
<evidence type="ECO:0000259" key="1">
    <source>
        <dbReference type="Pfam" id="PF19050"/>
    </source>
</evidence>
<dbReference type="InterPro" id="IPR043904">
    <property type="entry name" value="PhoD_2-like"/>
</dbReference>
<protein>
    <submittedName>
        <fullName evidence="2">Metallophosphatase</fullName>
    </submittedName>
</protein>
<proteinExistence type="predicted"/>
<dbReference type="Proteomes" id="UP000321514">
    <property type="component" value="Unassembled WGS sequence"/>
</dbReference>
<dbReference type="InterPro" id="IPR029052">
    <property type="entry name" value="Metallo-depent_PP-like"/>
</dbReference>
<dbReference type="GO" id="GO:0016020">
    <property type="term" value="C:membrane"/>
    <property type="evidence" value="ECO:0007669"/>
    <property type="project" value="TreeGrafter"/>
</dbReference>
<gene>
    <name evidence="2" type="ORF">MFU01_63720</name>
</gene>
<organism evidence="2 3">
    <name type="scientific">Myxococcus fulvus</name>
    <dbReference type="NCBI Taxonomy" id="33"/>
    <lineage>
        <taxon>Bacteria</taxon>
        <taxon>Pseudomonadati</taxon>
        <taxon>Myxococcota</taxon>
        <taxon>Myxococcia</taxon>
        <taxon>Myxococcales</taxon>
        <taxon>Cystobacterineae</taxon>
        <taxon>Myxococcaceae</taxon>
        <taxon>Myxococcus</taxon>
    </lineage>
</organism>
<dbReference type="AlphaFoldDB" id="A0A511TAY4"/>